<name>A0AAC9RU54_9STAP</name>
<keyword evidence="1 11" id="KW-0813">Transport</keyword>
<dbReference type="HAMAP" id="MF_00276">
    <property type="entry name" value="KdpC"/>
    <property type="match status" value="1"/>
</dbReference>
<organism evidence="12 13">
    <name type="scientific">Staphylococcus lutrae</name>
    <dbReference type="NCBI Taxonomy" id="155085"/>
    <lineage>
        <taxon>Bacteria</taxon>
        <taxon>Bacillati</taxon>
        <taxon>Bacillota</taxon>
        <taxon>Bacilli</taxon>
        <taxon>Bacillales</taxon>
        <taxon>Staphylococcaceae</taxon>
        <taxon>Staphylococcus</taxon>
    </lineage>
</organism>
<comment type="subunit">
    <text evidence="11">The system is composed of three essential subunits: KdpA, KdpB and KdpC.</text>
</comment>
<dbReference type="NCBIfam" id="TIGR00681">
    <property type="entry name" value="kdpC"/>
    <property type="match status" value="1"/>
</dbReference>
<keyword evidence="5 11" id="KW-0547">Nucleotide-binding</keyword>
<keyword evidence="3 11" id="KW-0633">Potassium transport</keyword>
<evidence type="ECO:0000256" key="9">
    <source>
        <dbReference type="ARBA" id="ARBA00023065"/>
    </source>
</evidence>
<evidence type="ECO:0000313" key="13">
    <source>
        <dbReference type="Proteomes" id="UP000242864"/>
    </source>
</evidence>
<keyword evidence="13" id="KW-1185">Reference proteome</keyword>
<dbReference type="GO" id="GO:0008556">
    <property type="term" value="F:P-type potassium transmembrane transporter activity"/>
    <property type="evidence" value="ECO:0007669"/>
    <property type="project" value="InterPro"/>
</dbReference>
<sequence length="185" mass="20184">MQTIRKSFGLLLIMFVLCGLIFPLAVTAAGQILFHDQANGSLLKVGDKVVGSKQIGQQWTDPKYFHGRISAVNYNMNAEEIKENGGPASGGSNYSNTNPSLEKRVQDTIKENGTTLSNNAVTASGSGLDPDITVTNAKQQVNRIAKERHIPAARINRLIEQNKQSSPLTEDYVNVLEMNLSLDKL</sequence>
<keyword evidence="10 11" id="KW-0472">Membrane</keyword>
<dbReference type="AlphaFoldDB" id="A0AAC9RU54"/>
<dbReference type="PANTHER" id="PTHR30042">
    <property type="entry name" value="POTASSIUM-TRANSPORTING ATPASE C CHAIN"/>
    <property type="match status" value="1"/>
</dbReference>
<dbReference type="GO" id="GO:0005886">
    <property type="term" value="C:plasma membrane"/>
    <property type="evidence" value="ECO:0007669"/>
    <property type="project" value="UniProtKB-SubCell"/>
</dbReference>
<keyword evidence="6 11" id="KW-0067">ATP-binding</keyword>
<keyword evidence="4 11" id="KW-0812">Transmembrane</keyword>
<dbReference type="KEGG" id="slz:B5P37_05770"/>
<gene>
    <name evidence="11" type="primary">kdpC</name>
    <name evidence="12" type="ORF">B5P37_05770</name>
</gene>
<evidence type="ECO:0000256" key="2">
    <source>
        <dbReference type="ARBA" id="ARBA00022475"/>
    </source>
</evidence>
<evidence type="ECO:0000256" key="10">
    <source>
        <dbReference type="ARBA" id="ARBA00023136"/>
    </source>
</evidence>
<evidence type="ECO:0000256" key="3">
    <source>
        <dbReference type="ARBA" id="ARBA00022538"/>
    </source>
</evidence>
<evidence type="ECO:0000256" key="4">
    <source>
        <dbReference type="ARBA" id="ARBA00022692"/>
    </source>
</evidence>
<dbReference type="EMBL" id="CP020773">
    <property type="protein sequence ID" value="ARJ50862.1"/>
    <property type="molecule type" value="Genomic_DNA"/>
</dbReference>
<dbReference type="GO" id="GO:0005524">
    <property type="term" value="F:ATP binding"/>
    <property type="evidence" value="ECO:0007669"/>
    <property type="project" value="UniProtKB-UniRule"/>
</dbReference>
<evidence type="ECO:0000256" key="5">
    <source>
        <dbReference type="ARBA" id="ARBA00022741"/>
    </source>
</evidence>
<reference evidence="12 13" key="1">
    <citation type="submission" date="2017-04" db="EMBL/GenBank/DDBJ databases">
        <authorList>
            <person name="Veseli I.A."/>
            <person name="Tang C."/>
            <person name="Pombert J.-F."/>
        </authorList>
    </citation>
    <scope>NUCLEOTIDE SEQUENCE [LARGE SCALE GENOMIC DNA]</scope>
    <source>
        <strain evidence="12 13">ATCC 700373</strain>
    </source>
</reference>
<keyword evidence="7 11" id="KW-0630">Potassium</keyword>
<dbReference type="PANTHER" id="PTHR30042:SF2">
    <property type="entry name" value="POTASSIUM-TRANSPORTING ATPASE KDPC SUBUNIT"/>
    <property type="match status" value="1"/>
</dbReference>
<evidence type="ECO:0000256" key="1">
    <source>
        <dbReference type="ARBA" id="ARBA00022448"/>
    </source>
</evidence>
<comment type="function">
    <text evidence="11">Part of the high-affinity ATP-driven potassium transport (or Kdp) system, which catalyzes the hydrolysis of ATP coupled with the electrogenic transport of potassium into the cytoplasm. This subunit acts as a catalytic chaperone that increases the ATP-binding affinity of the ATP-hydrolyzing subunit KdpB by the formation of a transient KdpB/KdpC/ATP ternary complex.</text>
</comment>
<comment type="similarity">
    <text evidence="11">Belongs to the KdpC family.</text>
</comment>
<keyword evidence="8 11" id="KW-1133">Transmembrane helix</keyword>
<dbReference type="Proteomes" id="UP000242864">
    <property type="component" value="Chromosome"/>
</dbReference>
<evidence type="ECO:0000256" key="8">
    <source>
        <dbReference type="ARBA" id="ARBA00022989"/>
    </source>
</evidence>
<comment type="subcellular location">
    <subcellularLocation>
        <location evidence="11">Cell membrane</location>
        <topology evidence="11">Single-pass membrane protein</topology>
    </subcellularLocation>
</comment>
<proteinExistence type="inferred from homology"/>
<evidence type="ECO:0000256" key="7">
    <source>
        <dbReference type="ARBA" id="ARBA00022958"/>
    </source>
</evidence>
<evidence type="ECO:0000256" key="11">
    <source>
        <dbReference type="HAMAP-Rule" id="MF_00276"/>
    </source>
</evidence>
<dbReference type="InterPro" id="IPR003820">
    <property type="entry name" value="KdpC"/>
</dbReference>
<evidence type="ECO:0000313" key="12">
    <source>
        <dbReference type="EMBL" id="ARJ50862.1"/>
    </source>
</evidence>
<keyword evidence="2 11" id="KW-1003">Cell membrane</keyword>
<dbReference type="Pfam" id="PF02669">
    <property type="entry name" value="KdpC"/>
    <property type="match status" value="1"/>
</dbReference>
<dbReference type="RefSeq" id="WP_085237340.1">
    <property type="nucleotide sequence ID" value="NZ_CP020773.1"/>
</dbReference>
<dbReference type="PIRSF" id="PIRSF001296">
    <property type="entry name" value="K_ATPase_KdpC"/>
    <property type="match status" value="1"/>
</dbReference>
<keyword evidence="9 11" id="KW-0406">Ion transport</keyword>
<protein>
    <recommendedName>
        <fullName evidence="11">Potassium-transporting ATPase KdpC subunit</fullName>
    </recommendedName>
    <alternativeName>
        <fullName evidence="11">ATP phosphohydrolase [potassium-transporting] C chain</fullName>
    </alternativeName>
    <alternativeName>
        <fullName evidence="11">Potassium-binding and translocating subunit C</fullName>
    </alternativeName>
    <alternativeName>
        <fullName evidence="11">Potassium-translocating ATPase C chain</fullName>
    </alternativeName>
</protein>
<evidence type="ECO:0000256" key="6">
    <source>
        <dbReference type="ARBA" id="ARBA00022840"/>
    </source>
</evidence>
<accession>A0AAC9RU54</accession>